<keyword evidence="3 7" id="KW-0560">Oxidoreductase</keyword>
<feature type="domain" description="Alanine dehydrogenase/pyridine nucleotide transhydrogenase N-terminal" evidence="6">
    <location>
        <begin position="19"/>
        <end position="152"/>
    </location>
</feature>
<evidence type="ECO:0000313" key="7">
    <source>
        <dbReference type="EMBL" id="MPL83411.1"/>
    </source>
</evidence>
<dbReference type="SUPFAM" id="SSF51735">
    <property type="entry name" value="NAD(P)-binding Rossmann-fold domains"/>
    <property type="match status" value="1"/>
</dbReference>
<dbReference type="SMART" id="SM01003">
    <property type="entry name" value="AlaDh_PNT_N"/>
    <property type="match status" value="1"/>
</dbReference>
<dbReference type="GO" id="GO:0005886">
    <property type="term" value="C:plasma membrane"/>
    <property type="evidence" value="ECO:0007669"/>
    <property type="project" value="TreeGrafter"/>
</dbReference>
<dbReference type="PIRSF" id="PIRSF000183">
    <property type="entry name" value="Alanine_dh"/>
    <property type="match status" value="1"/>
</dbReference>
<dbReference type="InterPro" id="IPR036291">
    <property type="entry name" value="NAD(P)-bd_dom_sf"/>
</dbReference>
<dbReference type="PANTHER" id="PTHR42795">
    <property type="entry name" value="ALANINE DEHYDROGENASE"/>
    <property type="match status" value="1"/>
</dbReference>
<dbReference type="PROSITE" id="PS00837">
    <property type="entry name" value="ALADH_PNT_2"/>
    <property type="match status" value="1"/>
</dbReference>
<dbReference type="Gene3D" id="3.40.50.720">
    <property type="entry name" value="NAD(P)-binding Rossmann-like Domain"/>
    <property type="match status" value="2"/>
</dbReference>
<dbReference type="SMART" id="SM01002">
    <property type="entry name" value="AlaDh_PNT_C"/>
    <property type="match status" value="1"/>
</dbReference>
<name>A0A644UX02_9ZZZZ</name>
<comment type="similarity">
    <text evidence="1">Belongs to the AlaDH/PNT family.</text>
</comment>
<evidence type="ECO:0000256" key="3">
    <source>
        <dbReference type="ARBA" id="ARBA00023002"/>
    </source>
</evidence>
<dbReference type="Pfam" id="PF05222">
    <property type="entry name" value="AlaDh_PNT_N"/>
    <property type="match status" value="1"/>
</dbReference>
<reference evidence="7" key="1">
    <citation type="submission" date="2019-08" db="EMBL/GenBank/DDBJ databases">
        <authorList>
            <person name="Kucharzyk K."/>
            <person name="Murdoch R.W."/>
            <person name="Higgins S."/>
            <person name="Loffler F."/>
        </authorList>
    </citation>
    <scope>NUCLEOTIDE SEQUENCE</scope>
</reference>
<proteinExistence type="inferred from homology"/>
<dbReference type="InterPro" id="IPR008143">
    <property type="entry name" value="Ala_DH/PNT_CS2"/>
</dbReference>
<gene>
    <name evidence="7" type="primary">ald_5</name>
    <name evidence="7" type="ORF">SDC9_29365</name>
</gene>
<dbReference type="GO" id="GO:0042853">
    <property type="term" value="P:L-alanine catabolic process"/>
    <property type="evidence" value="ECO:0007669"/>
    <property type="project" value="InterPro"/>
</dbReference>
<dbReference type="Pfam" id="PF01262">
    <property type="entry name" value="AlaDh_PNT_C"/>
    <property type="match status" value="1"/>
</dbReference>
<dbReference type="CDD" id="cd05305">
    <property type="entry name" value="L-AlaDH"/>
    <property type="match status" value="1"/>
</dbReference>
<dbReference type="NCBIfam" id="TIGR00518">
    <property type="entry name" value="alaDH"/>
    <property type="match status" value="1"/>
</dbReference>
<keyword evidence="4" id="KW-0520">NAD</keyword>
<dbReference type="PANTHER" id="PTHR42795:SF1">
    <property type="entry name" value="ALANINE DEHYDROGENASE"/>
    <property type="match status" value="1"/>
</dbReference>
<dbReference type="FunFam" id="3.40.50.720:FF:000049">
    <property type="entry name" value="Alanine dehydrogenase"/>
    <property type="match status" value="1"/>
</dbReference>
<dbReference type="SUPFAM" id="SSF52283">
    <property type="entry name" value="Formate/glycerate dehydrogenase catalytic domain-like"/>
    <property type="match status" value="1"/>
</dbReference>
<accession>A0A644UX02</accession>
<dbReference type="EMBL" id="VSSQ01000175">
    <property type="protein sequence ID" value="MPL83411.1"/>
    <property type="molecule type" value="Genomic_DNA"/>
</dbReference>
<comment type="caution">
    <text evidence="7">The sequence shown here is derived from an EMBL/GenBank/DDBJ whole genome shotgun (WGS) entry which is preliminary data.</text>
</comment>
<dbReference type="EC" id="1.4.1.1" evidence="2"/>
<dbReference type="InterPro" id="IPR007698">
    <property type="entry name" value="AlaDH/PNT_NAD(H)-bd"/>
</dbReference>
<feature type="domain" description="Alanine dehydrogenase/pyridine nucleotide transhydrogenase NAD(H)-binding" evidence="5">
    <location>
        <begin position="164"/>
        <end position="313"/>
    </location>
</feature>
<dbReference type="AlphaFoldDB" id="A0A644UX02"/>
<evidence type="ECO:0000259" key="6">
    <source>
        <dbReference type="SMART" id="SM01003"/>
    </source>
</evidence>
<dbReference type="GO" id="GO:0000286">
    <property type="term" value="F:alanine dehydrogenase activity"/>
    <property type="evidence" value="ECO:0007669"/>
    <property type="project" value="UniProtKB-EC"/>
</dbReference>
<evidence type="ECO:0000256" key="4">
    <source>
        <dbReference type="ARBA" id="ARBA00023027"/>
    </source>
</evidence>
<dbReference type="InterPro" id="IPR008141">
    <property type="entry name" value="Ala_DH"/>
</dbReference>
<evidence type="ECO:0000256" key="1">
    <source>
        <dbReference type="ARBA" id="ARBA00005689"/>
    </source>
</evidence>
<dbReference type="InterPro" id="IPR007886">
    <property type="entry name" value="AlaDH/PNT_N"/>
</dbReference>
<evidence type="ECO:0000256" key="2">
    <source>
        <dbReference type="ARBA" id="ARBA00012897"/>
    </source>
</evidence>
<organism evidence="7">
    <name type="scientific">bioreactor metagenome</name>
    <dbReference type="NCBI Taxonomy" id="1076179"/>
    <lineage>
        <taxon>unclassified sequences</taxon>
        <taxon>metagenomes</taxon>
        <taxon>ecological metagenomes</taxon>
    </lineage>
</organism>
<sequence length="386" mass="41377">MLFLIEKKLDKKVSKMIIGIPKEIKIYENRVGMPPAGVDALVKAGHTCYLEQSAGLGSGFTDEEYREAGAVILETAQEVYERAEMIVKVKEPLKSEYSFLRENQILFTYLHLAPNQELTQALLEAKVIGIAYETVELPNKSLPLLAPMSEVAGRMAIQVGAHLLEKTNGGRGMLLGGVSGVEPAKVVIIGGGNVGINAVKIAVGLGAQVIVLDISGARLAYLDDIFGGRVVTLMSNNYNIAKAVRRADLVIGAVLIPGARTPKVVTEEMVKTMKPGAVLVDVAIDQGGAIESMDRVTSLDDPYFVKHGVIHYSVGNMPGAVPRTSTMALTNATLPYVLKIADLGAEKAMLEDEALRKGLNTYKGKLTIKTVAEAQGLDYTPSAELF</sequence>
<evidence type="ECO:0000259" key="5">
    <source>
        <dbReference type="SMART" id="SM01002"/>
    </source>
</evidence>
<protein>
    <recommendedName>
        <fullName evidence="2">alanine dehydrogenase</fullName>
        <ecNumber evidence="2">1.4.1.1</ecNumber>
    </recommendedName>
</protein>